<gene>
    <name evidence="1" type="ORF">PHYPSEUDO_004565</name>
</gene>
<dbReference type="Proteomes" id="UP000694044">
    <property type="component" value="Unassembled WGS sequence"/>
</dbReference>
<proteinExistence type="predicted"/>
<keyword evidence="2" id="KW-1185">Reference proteome</keyword>
<reference evidence="1" key="1">
    <citation type="submission" date="2021-02" db="EMBL/GenBank/DDBJ databases">
        <authorList>
            <person name="Palmer J.M."/>
        </authorList>
    </citation>
    <scope>NUCLEOTIDE SEQUENCE</scope>
    <source>
        <strain evidence="1">SCRP734</strain>
    </source>
</reference>
<name>A0A8T1WE52_9STRA</name>
<evidence type="ECO:0000313" key="2">
    <source>
        <dbReference type="Proteomes" id="UP000694044"/>
    </source>
</evidence>
<comment type="caution">
    <text evidence="1">The sequence shown here is derived from an EMBL/GenBank/DDBJ whole genome shotgun (WGS) entry which is preliminary data.</text>
</comment>
<dbReference type="AlphaFoldDB" id="A0A8T1WE52"/>
<accession>A0A8T1WE52</accession>
<sequence length="68" mass="7433">MRNDASLATDKELKLKAWNKLVAVLNAKQHRILDKATSSLVSEALCQSSYANAHLPSRETARAGGLRI</sequence>
<dbReference type="EMBL" id="JAGDFM010000020">
    <property type="protein sequence ID" value="KAG7391495.1"/>
    <property type="molecule type" value="Genomic_DNA"/>
</dbReference>
<protein>
    <submittedName>
        <fullName evidence="1">Uncharacterized protein</fullName>
    </submittedName>
</protein>
<evidence type="ECO:0000313" key="1">
    <source>
        <dbReference type="EMBL" id="KAG7391495.1"/>
    </source>
</evidence>
<organism evidence="1 2">
    <name type="scientific">Phytophthora pseudosyringae</name>
    <dbReference type="NCBI Taxonomy" id="221518"/>
    <lineage>
        <taxon>Eukaryota</taxon>
        <taxon>Sar</taxon>
        <taxon>Stramenopiles</taxon>
        <taxon>Oomycota</taxon>
        <taxon>Peronosporomycetes</taxon>
        <taxon>Peronosporales</taxon>
        <taxon>Peronosporaceae</taxon>
        <taxon>Phytophthora</taxon>
    </lineage>
</organism>